<evidence type="ECO:0000313" key="3">
    <source>
        <dbReference type="Proteomes" id="UP000013827"/>
    </source>
</evidence>
<reference evidence="3" key="1">
    <citation type="journal article" date="2013" name="Nature">
        <title>Pan genome of the phytoplankton Emiliania underpins its global distribution.</title>
        <authorList>
            <person name="Read B.A."/>
            <person name="Kegel J."/>
            <person name="Klute M.J."/>
            <person name="Kuo A."/>
            <person name="Lefebvre S.C."/>
            <person name="Maumus F."/>
            <person name="Mayer C."/>
            <person name="Miller J."/>
            <person name="Monier A."/>
            <person name="Salamov A."/>
            <person name="Young J."/>
            <person name="Aguilar M."/>
            <person name="Claverie J.M."/>
            <person name="Frickenhaus S."/>
            <person name="Gonzalez K."/>
            <person name="Herman E.K."/>
            <person name="Lin Y.C."/>
            <person name="Napier J."/>
            <person name="Ogata H."/>
            <person name="Sarno A.F."/>
            <person name="Shmutz J."/>
            <person name="Schroeder D."/>
            <person name="de Vargas C."/>
            <person name="Verret F."/>
            <person name="von Dassow P."/>
            <person name="Valentin K."/>
            <person name="Van de Peer Y."/>
            <person name="Wheeler G."/>
            <person name="Dacks J.B."/>
            <person name="Delwiche C.F."/>
            <person name="Dyhrman S.T."/>
            <person name="Glockner G."/>
            <person name="John U."/>
            <person name="Richards T."/>
            <person name="Worden A.Z."/>
            <person name="Zhang X."/>
            <person name="Grigoriev I.V."/>
            <person name="Allen A.E."/>
            <person name="Bidle K."/>
            <person name="Borodovsky M."/>
            <person name="Bowler C."/>
            <person name="Brownlee C."/>
            <person name="Cock J.M."/>
            <person name="Elias M."/>
            <person name="Gladyshev V.N."/>
            <person name="Groth M."/>
            <person name="Guda C."/>
            <person name="Hadaegh A."/>
            <person name="Iglesias-Rodriguez M.D."/>
            <person name="Jenkins J."/>
            <person name="Jones B.M."/>
            <person name="Lawson T."/>
            <person name="Leese F."/>
            <person name="Lindquist E."/>
            <person name="Lobanov A."/>
            <person name="Lomsadze A."/>
            <person name="Malik S.B."/>
            <person name="Marsh M.E."/>
            <person name="Mackinder L."/>
            <person name="Mock T."/>
            <person name="Mueller-Roeber B."/>
            <person name="Pagarete A."/>
            <person name="Parker M."/>
            <person name="Probert I."/>
            <person name="Quesneville H."/>
            <person name="Raines C."/>
            <person name="Rensing S.A."/>
            <person name="Riano-Pachon D.M."/>
            <person name="Richier S."/>
            <person name="Rokitta S."/>
            <person name="Shiraiwa Y."/>
            <person name="Soanes D.M."/>
            <person name="van der Giezen M."/>
            <person name="Wahlund T.M."/>
            <person name="Williams B."/>
            <person name="Wilson W."/>
            <person name="Wolfe G."/>
            <person name="Wurch L.L."/>
        </authorList>
    </citation>
    <scope>NUCLEOTIDE SEQUENCE</scope>
</reference>
<keyword evidence="3" id="KW-1185">Reference proteome</keyword>
<sequence length="83" mass="9274">MQEEGLELLSRREGSQANATARPGWSNLYVKYCDLGDSITTVLSRGGVLDLWHPYAMRILNLLQRGFAPTAHDRSVGVCDTYM</sequence>
<dbReference type="Proteomes" id="UP000013827">
    <property type="component" value="Unassembled WGS sequence"/>
</dbReference>
<dbReference type="GeneID" id="17261979"/>
<dbReference type="PaxDb" id="2903-EOD15830"/>
<evidence type="ECO:0000313" key="2">
    <source>
        <dbReference type="EnsemblProtists" id="EOD15830"/>
    </source>
</evidence>
<name>A0A0D3IX45_EMIH1</name>
<dbReference type="EnsemblProtists" id="EOD15830">
    <property type="protein sequence ID" value="EOD15830"/>
    <property type="gene ID" value="EMIHUDRAFT_245547"/>
</dbReference>
<dbReference type="HOGENOM" id="CLU_2547342_0_0_1"/>
<protein>
    <submittedName>
        <fullName evidence="2">Uncharacterized protein</fullName>
    </submittedName>
</protein>
<evidence type="ECO:0000256" key="1">
    <source>
        <dbReference type="SAM" id="MobiDB-lite"/>
    </source>
</evidence>
<accession>A0A0D3IX45</accession>
<feature type="region of interest" description="Disordered" evidence="1">
    <location>
        <begin position="1"/>
        <end position="20"/>
    </location>
</feature>
<dbReference type="AlphaFoldDB" id="A0A0D3IX45"/>
<reference evidence="2" key="2">
    <citation type="submission" date="2024-10" db="UniProtKB">
        <authorList>
            <consortium name="EnsemblProtists"/>
        </authorList>
    </citation>
    <scope>IDENTIFICATION</scope>
</reference>
<organism evidence="2 3">
    <name type="scientific">Emiliania huxleyi (strain CCMP1516)</name>
    <dbReference type="NCBI Taxonomy" id="280463"/>
    <lineage>
        <taxon>Eukaryota</taxon>
        <taxon>Haptista</taxon>
        <taxon>Haptophyta</taxon>
        <taxon>Prymnesiophyceae</taxon>
        <taxon>Isochrysidales</taxon>
        <taxon>Noelaerhabdaceae</taxon>
        <taxon>Emiliania</taxon>
    </lineage>
</organism>
<proteinExistence type="predicted"/>
<dbReference type="RefSeq" id="XP_005768259.1">
    <property type="nucleotide sequence ID" value="XM_005768202.1"/>
</dbReference>
<dbReference type="KEGG" id="ehx:EMIHUDRAFT_245547"/>